<gene>
    <name evidence="3" type="ORF">C8E99_2490</name>
</gene>
<dbReference type="PROSITE" id="PS51704">
    <property type="entry name" value="GP_PDE"/>
    <property type="match status" value="1"/>
</dbReference>
<dbReference type="GO" id="GO:0008081">
    <property type="term" value="F:phosphoric diester hydrolase activity"/>
    <property type="evidence" value="ECO:0007669"/>
    <property type="project" value="InterPro"/>
</dbReference>
<dbReference type="PANTHER" id="PTHR46211:SF13">
    <property type="entry name" value="GLYCEROPHOSPHODIESTER PHOSPHODIESTERASE 1-RELATED"/>
    <property type="match status" value="1"/>
</dbReference>
<protein>
    <submittedName>
        <fullName evidence="3">Glycerophosphoryl diester phosphodiesterase</fullName>
    </submittedName>
</protein>
<dbReference type="SUPFAM" id="SSF51695">
    <property type="entry name" value="PLC-like phosphodiesterases"/>
    <property type="match status" value="1"/>
</dbReference>
<evidence type="ECO:0000313" key="4">
    <source>
        <dbReference type="Proteomes" id="UP000256727"/>
    </source>
</evidence>
<feature type="domain" description="GP-PDE" evidence="2">
    <location>
        <begin position="25"/>
        <end position="305"/>
    </location>
</feature>
<keyword evidence="4" id="KW-1185">Reference proteome</keyword>
<name>A0A3D9LE45_9MICC</name>
<evidence type="ECO:0000259" key="2">
    <source>
        <dbReference type="PROSITE" id="PS51704"/>
    </source>
</evidence>
<dbReference type="AlphaFoldDB" id="A0A3D9LE45"/>
<proteinExistence type="predicted"/>
<dbReference type="GO" id="GO:0006629">
    <property type="term" value="P:lipid metabolic process"/>
    <property type="evidence" value="ECO:0007669"/>
    <property type="project" value="InterPro"/>
</dbReference>
<feature type="region of interest" description="Disordered" evidence="1">
    <location>
        <begin position="1"/>
        <end position="21"/>
    </location>
</feature>
<reference evidence="3 4" key="1">
    <citation type="submission" date="2018-07" db="EMBL/GenBank/DDBJ databases">
        <title>Sequencing the genomes of 1000 actinobacteria strains.</title>
        <authorList>
            <person name="Klenk H.-P."/>
        </authorList>
    </citation>
    <scope>NUCLEOTIDE SEQUENCE [LARGE SCALE GENOMIC DNA]</scope>
    <source>
        <strain evidence="3 4">DSM 14442</strain>
    </source>
</reference>
<evidence type="ECO:0000256" key="1">
    <source>
        <dbReference type="SAM" id="MobiDB-lite"/>
    </source>
</evidence>
<feature type="compositionally biased region" description="Polar residues" evidence="1">
    <location>
        <begin position="1"/>
        <end position="12"/>
    </location>
</feature>
<comment type="caution">
    <text evidence="3">The sequence shown here is derived from an EMBL/GenBank/DDBJ whole genome shotgun (WGS) entry which is preliminary data.</text>
</comment>
<accession>A0A3D9LE45</accession>
<dbReference type="PANTHER" id="PTHR46211">
    <property type="entry name" value="GLYCEROPHOSPHORYL DIESTER PHOSPHODIESTERASE"/>
    <property type="match status" value="1"/>
</dbReference>
<dbReference type="InterPro" id="IPR030395">
    <property type="entry name" value="GP_PDE_dom"/>
</dbReference>
<sequence length="317" mass="34782">MSDTPRPGTTPNHTDDDRHRTLRRPLVIAHRGSSGAYAENTRAAFLHALAEGADGVEVDVHLTRDRHLVCLHDPTLERTSDGSGPVADHTLAQLRRLDFHRWKGARIPGEYGPASAQLLTLPDLVELLAAAGRPVRLALELKHPSPFGHELEERALTWLLGAGWDPETSRIGAVEVTFMSFYAGSLQYLAPSVGSEYLCQLLSVVPAEPVPTRFNLGPLSRAAVRATLRQAVADAERLIWEGRAGIAGPGVAYVRENLADVKAWLAAGRTLRVWTADRDEDVDLLLRAGVQQITTNLPARVLERVRRRERVLVGTRA</sequence>
<organism evidence="3 4">
    <name type="scientific">Citricoccus muralis</name>
    <dbReference type="NCBI Taxonomy" id="169134"/>
    <lineage>
        <taxon>Bacteria</taxon>
        <taxon>Bacillati</taxon>
        <taxon>Actinomycetota</taxon>
        <taxon>Actinomycetes</taxon>
        <taxon>Micrococcales</taxon>
        <taxon>Micrococcaceae</taxon>
        <taxon>Citricoccus</taxon>
    </lineage>
</organism>
<evidence type="ECO:0000313" key="3">
    <source>
        <dbReference type="EMBL" id="REE04648.1"/>
    </source>
</evidence>
<dbReference type="InterPro" id="IPR017946">
    <property type="entry name" value="PLC-like_Pdiesterase_TIM-brl"/>
</dbReference>
<dbReference type="Pfam" id="PF03009">
    <property type="entry name" value="GDPD"/>
    <property type="match status" value="1"/>
</dbReference>
<dbReference type="Proteomes" id="UP000256727">
    <property type="component" value="Unassembled WGS sequence"/>
</dbReference>
<dbReference type="Gene3D" id="3.20.20.190">
    <property type="entry name" value="Phosphatidylinositol (PI) phosphodiesterase"/>
    <property type="match status" value="1"/>
</dbReference>
<dbReference type="EMBL" id="QREH01000001">
    <property type="protein sequence ID" value="REE04648.1"/>
    <property type="molecule type" value="Genomic_DNA"/>
</dbReference>